<proteinExistence type="predicted"/>
<dbReference type="EMBL" id="BPLQ01003817">
    <property type="protein sequence ID" value="GIY03553.1"/>
    <property type="molecule type" value="Genomic_DNA"/>
</dbReference>
<comment type="caution">
    <text evidence="1">The sequence shown here is derived from an EMBL/GenBank/DDBJ whole genome shotgun (WGS) entry which is preliminary data.</text>
</comment>
<name>A0AAV4Q1P8_9ARAC</name>
<dbReference type="AlphaFoldDB" id="A0AAV4Q1P8"/>
<keyword evidence="2" id="KW-1185">Reference proteome</keyword>
<evidence type="ECO:0000313" key="2">
    <source>
        <dbReference type="Proteomes" id="UP001054837"/>
    </source>
</evidence>
<protein>
    <submittedName>
        <fullName evidence="1">Uncharacterized protein</fullName>
    </submittedName>
</protein>
<sequence length="116" mass="13277">MVNTPVPMPGEIVDERDVLLRRVQSARRWIKEYGFSVKQLVYLWEDYKYTSTSFSSNCMSCSLMTGIAEQQACVCLTQLFPLNCRCKVVTGHPSARDIADDTFAKLLVRITKQLHK</sequence>
<accession>A0AAV4Q1P8</accession>
<organism evidence="1 2">
    <name type="scientific">Caerostris darwini</name>
    <dbReference type="NCBI Taxonomy" id="1538125"/>
    <lineage>
        <taxon>Eukaryota</taxon>
        <taxon>Metazoa</taxon>
        <taxon>Ecdysozoa</taxon>
        <taxon>Arthropoda</taxon>
        <taxon>Chelicerata</taxon>
        <taxon>Arachnida</taxon>
        <taxon>Araneae</taxon>
        <taxon>Araneomorphae</taxon>
        <taxon>Entelegynae</taxon>
        <taxon>Araneoidea</taxon>
        <taxon>Araneidae</taxon>
        <taxon>Caerostris</taxon>
    </lineage>
</organism>
<gene>
    <name evidence="1" type="ORF">CDAR_415651</name>
</gene>
<reference evidence="1 2" key="1">
    <citation type="submission" date="2021-06" db="EMBL/GenBank/DDBJ databases">
        <title>Caerostris darwini draft genome.</title>
        <authorList>
            <person name="Kono N."/>
            <person name="Arakawa K."/>
        </authorList>
    </citation>
    <scope>NUCLEOTIDE SEQUENCE [LARGE SCALE GENOMIC DNA]</scope>
</reference>
<evidence type="ECO:0000313" key="1">
    <source>
        <dbReference type="EMBL" id="GIY03553.1"/>
    </source>
</evidence>
<dbReference type="Proteomes" id="UP001054837">
    <property type="component" value="Unassembled WGS sequence"/>
</dbReference>